<evidence type="ECO:0000313" key="1">
    <source>
        <dbReference type="EMBL" id="KAJ7370177.1"/>
    </source>
</evidence>
<sequence length="113" mass="13269">MQESTEEKPSNKRRKSLFDKVSNIIGKLKHANYENHGNNKKNENKVRFKDDVIKSQLRKLQETKNDLFQRLDNIVQGYSEEDEKFHLLCHEMRAYHSSDPMVNVTGTVNESFA</sequence>
<reference evidence="1" key="1">
    <citation type="submission" date="2023-01" db="EMBL/GenBank/DDBJ databases">
        <title>Genome assembly of the deep-sea coral Lophelia pertusa.</title>
        <authorList>
            <person name="Herrera S."/>
            <person name="Cordes E."/>
        </authorList>
    </citation>
    <scope>NUCLEOTIDE SEQUENCE</scope>
    <source>
        <strain evidence="1">USNM1676648</strain>
        <tissue evidence="1">Polyp</tissue>
    </source>
</reference>
<comment type="caution">
    <text evidence="1">The sequence shown here is derived from an EMBL/GenBank/DDBJ whole genome shotgun (WGS) entry which is preliminary data.</text>
</comment>
<organism evidence="1 2">
    <name type="scientific">Desmophyllum pertusum</name>
    <dbReference type="NCBI Taxonomy" id="174260"/>
    <lineage>
        <taxon>Eukaryota</taxon>
        <taxon>Metazoa</taxon>
        <taxon>Cnidaria</taxon>
        <taxon>Anthozoa</taxon>
        <taxon>Hexacorallia</taxon>
        <taxon>Scleractinia</taxon>
        <taxon>Caryophylliina</taxon>
        <taxon>Caryophylliidae</taxon>
        <taxon>Desmophyllum</taxon>
    </lineage>
</organism>
<evidence type="ECO:0000313" key="2">
    <source>
        <dbReference type="Proteomes" id="UP001163046"/>
    </source>
</evidence>
<accession>A0A9W9YVH0</accession>
<protein>
    <submittedName>
        <fullName evidence="1">Uncharacterized protein</fullName>
    </submittedName>
</protein>
<dbReference type="Proteomes" id="UP001163046">
    <property type="component" value="Unassembled WGS sequence"/>
</dbReference>
<dbReference type="OrthoDB" id="5958967at2759"/>
<dbReference type="AlphaFoldDB" id="A0A9W9YVH0"/>
<keyword evidence="2" id="KW-1185">Reference proteome</keyword>
<name>A0A9W9YVH0_9CNID</name>
<gene>
    <name evidence="1" type="ORF">OS493_033802</name>
</gene>
<proteinExistence type="predicted"/>
<dbReference type="EMBL" id="MU826871">
    <property type="protein sequence ID" value="KAJ7370177.1"/>
    <property type="molecule type" value="Genomic_DNA"/>
</dbReference>